<name>A0A558C169_9BACT</name>
<evidence type="ECO:0000313" key="7">
    <source>
        <dbReference type="EMBL" id="TVT42560.1"/>
    </source>
</evidence>
<dbReference type="RefSeq" id="WP_144842791.1">
    <property type="nucleotide sequence ID" value="NZ_VMRJ01000001.1"/>
</dbReference>
<keyword evidence="4 5" id="KW-0472">Membrane</keyword>
<sequence>MRTPRFLKAQAASAAGTVIDFLVTIVCVELFHSWYLLGTALGNAAGGLTNFYLGRYLVFKVPEQQAAAQGVRYFVVWLGSMLLNAGGVYLFTQLLHLNYVYSKVVVSLLVGVGFNYFLQLHFVFQKS</sequence>
<evidence type="ECO:0000313" key="8">
    <source>
        <dbReference type="Proteomes" id="UP000317624"/>
    </source>
</evidence>
<reference evidence="7 8" key="1">
    <citation type="submission" date="2019-07" db="EMBL/GenBank/DDBJ databases">
        <title>Hymenobacter sp. straun FUR1 Genome sequencing and assembly.</title>
        <authorList>
            <person name="Chhetri G."/>
        </authorList>
    </citation>
    <scope>NUCLEOTIDE SEQUENCE [LARGE SCALE GENOMIC DNA]</scope>
    <source>
        <strain evidence="7 8">Fur1</strain>
    </source>
</reference>
<evidence type="ECO:0000256" key="5">
    <source>
        <dbReference type="SAM" id="Phobius"/>
    </source>
</evidence>
<feature type="transmembrane region" description="Helical" evidence="5">
    <location>
        <begin position="104"/>
        <end position="124"/>
    </location>
</feature>
<feature type="domain" description="GtrA/DPMS transmembrane" evidence="6">
    <location>
        <begin position="14"/>
        <end position="124"/>
    </location>
</feature>
<evidence type="ECO:0000256" key="1">
    <source>
        <dbReference type="ARBA" id="ARBA00004141"/>
    </source>
</evidence>
<dbReference type="OrthoDB" id="7427070at2"/>
<dbReference type="GO" id="GO:0016020">
    <property type="term" value="C:membrane"/>
    <property type="evidence" value="ECO:0007669"/>
    <property type="project" value="UniProtKB-SubCell"/>
</dbReference>
<comment type="caution">
    <text evidence="7">The sequence shown here is derived from an EMBL/GenBank/DDBJ whole genome shotgun (WGS) entry which is preliminary data.</text>
</comment>
<evidence type="ECO:0000256" key="4">
    <source>
        <dbReference type="ARBA" id="ARBA00023136"/>
    </source>
</evidence>
<comment type="subcellular location">
    <subcellularLocation>
        <location evidence="1">Membrane</location>
        <topology evidence="1">Multi-pass membrane protein</topology>
    </subcellularLocation>
</comment>
<dbReference type="InterPro" id="IPR007267">
    <property type="entry name" value="GtrA_DPMS_TM"/>
</dbReference>
<keyword evidence="2 5" id="KW-0812">Transmembrane</keyword>
<feature type="transmembrane region" description="Helical" evidence="5">
    <location>
        <begin position="71"/>
        <end position="92"/>
    </location>
</feature>
<keyword evidence="3 5" id="KW-1133">Transmembrane helix</keyword>
<dbReference type="Pfam" id="PF04138">
    <property type="entry name" value="GtrA_DPMS_TM"/>
    <property type="match status" value="1"/>
</dbReference>
<dbReference type="GO" id="GO:0000271">
    <property type="term" value="P:polysaccharide biosynthetic process"/>
    <property type="evidence" value="ECO:0007669"/>
    <property type="project" value="InterPro"/>
</dbReference>
<evidence type="ECO:0000259" key="6">
    <source>
        <dbReference type="Pfam" id="PF04138"/>
    </source>
</evidence>
<organism evidence="7 8">
    <name type="scientific">Hymenobacter setariae</name>
    <dbReference type="NCBI Taxonomy" id="2594794"/>
    <lineage>
        <taxon>Bacteria</taxon>
        <taxon>Pseudomonadati</taxon>
        <taxon>Bacteroidota</taxon>
        <taxon>Cytophagia</taxon>
        <taxon>Cytophagales</taxon>
        <taxon>Hymenobacteraceae</taxon>
        <taxon>Hymenobacter</taxon>
    </lineage>
</organism>
<gene>
    <name evidence="7" type="ORF">FNT36_00205</name>
</gene>
<keyword evidence="8" id="KW-1185">Reference proteome</keyword>
<protein>
    <submittedName>
        <fullName evidence="7">GtrA family protein</fullName>
    </submittedName>
</protein>
<dbReference type="EMBL" id="VMRJ01000001">
    <property type="protein sequence ID" value="TVT42560.1"/>
    <property type="molecule type" value="Genomic_DNA"/>
</dbReference>
<evidence type="ECO:0000256" key="3">
    <source>
        <dbReference type="ARBA" id="ARBA00022989"/>
    </source>
</evidence>
<feature type="transmembrane region" description="Helical" evidence="5">
    <location>
        <begin position="40"/>
        <end position="59"/>
    </location>
</feature>
<dbReference type="AlphaFoldDB" id="A0A558C169"/>
<dbReference type="Proteomes" id="UP000317624">
    <property type="component" value="Unassembled WGS sequence"/>
</dbReference>
<proteinExistence type="predicted"/>
<accession>A0A558C169</accession>
<evidence type="ECO:0000256" key="2">
    <source>
        <dbReference type="ARBA" id="ARBA00022692"/>
    </source>
</evidence>